<evidence type="ECO:0000313" key="5">
    <source>
        <dbReference type="Proteomes" id="UP000001029"/>
    </source>
</evidence>
<evidence type="ECO:0000256" key="1">
    <source>
        <dbReference type="ARBA" id="ARBA00006243"/>
    </source>
</evidence>
<dbReference type="SUPFAM" id="SSF55326">
    <property type="entry name" value="PurM N-terminal domain-like"/>
    <property type="match status" value="1"/>
</dbReference>
<dbReference type="GO" id="GO:0051604">
    <property type="term" value="P:protein maturation"/>
    <property type="evidence" value="ECO:0007669"/>
    <property type="project" value="TreeGrafter"/>
</dbReference>
<dbReference type="InterPro" id="IPR016188">
    <property type="entry name" value="PurM-like_N"/>
</dbReference>
<dbReference type="Pfam" id="PF00586">
    <property type="entry name" value="AIRS"/>
    <property type="match status" value="1"/>
</dbReference>
<dbReference type="HOGENOM" id="CLU_049733_0_0_0"/>
<dbReference type="CDD" id="cd02197">
    <property type="entry name" value="HypE"/>
    <property type="match status" value="1"/>
</dbReference>
<dbReference type="STRING" id="445932.Emin_0390"/>
<evidence type="ECO:0000313" key="4">
    <source>
        <dbReference type="EMBL" id="ACC97947.1"/>
    </source>
</evidence>
<gene>
    <name evidence="4" type="ordered locus">Emin_0390</name>
</gene>
<dbReference type="PANTHER" id="PTHR30303:SF0">
    <property type="entry name" value="CARBAMOYL DEHYDRATASE HYPE"/>
    <property type="match status" value="1"/>
</dbReference>
<feature type="domain" description="PurM-like N-terminal" evidence="2">
    <location>
        <begin position="38"/>
        <end position="148"/>
    </location>
</feature>
<dbReference type="InterPro" id="IPR010918">
    <property type="entry name" value="PurM-like_C_dom"/>
</dbReference>
<dbReference type="PANTHER" id="PTHR30303">
    <property type="entry name" value="HYDROGENASE ISOENZYMES FORMATION PROTEIN HYPE"/>
    <property type="match status" value="1"/>
</dbReference>
<dbReference type="Proteomes" id="UP000001029">
    <property type="component" value="Chromosome"/>
</dbReference>
<dbReference type="EMBL" id="CP001055">
    <property type="protein sequence ID" value="ACC97947.1"/>
    <property type="molecule type" value="Genomic_DNA"/>
</dbReference>
<evidence type="ECO:0000259" key="3">
    <source>
        <dbReference type="Pfam" id="PF02769"/>
    </source>
</evidence>
<dbReference type="PIRSF" id="PIRSF005644">
    <property type="entry name" value="Hdrgns_mtr_HypE"/>
    <property type="match status" value="1"/>
</dbReference>
<dbReference type="InterPro" id="IPR011854">
    <property type="entry name" value="HypE"/>
</dbReference>
<accession>B2KBC5</accession>
<feature type="domain" description="PurM-like C-terminal" evidence="3">
    <location>
        <begin position="161"/>
        <end position="313"/>
    </location>
</feature>
<name>B2KBC5_ELUMP</name>
<dbReference type="AlphaFoldDB" id="B2KBC5"/>
<dbReference type="Pfam" id="PF02769">
    <property type="entry name" value="AIRS_C"/>
    <property type="match status" value="1"/>
</dbReference>
<organism evidence="4 5">
    <name type="scientific">Elusimicrobium minutum (strain Pei191)</name>
    <dbReference type="NCBI Taxonomy" id="445932"/>
    <lineage>
        <taxon>Bacteria</taxon>
        <taxon>Pseudomonadati</taxon>
        <taxon>Elusimicrobiota</taxon>
        <taxon>Elusimicrobia</taxon>
        <taxon>Elusimicrobiales</taxon>
        <taxon>Elusimicrobiaceae</taxon>
        <taxon>Elusimicrobium</taxon>
    </lineage>
</organism>
<dbReference type="Gene3D" id="3.90.650.10">
    <property type="entry name" value="PurM-like C-terminal domain"/>
    <property type="match status" value="1"/>
</dbReference>
<dbReference type="NCBIfam" id="TIGR02124">
    <property type="entry name" value="hypE"/>
    <property type="match status" value="1"/>
</dbReference>
<dbReference type="RefSeq" id="WP_012414562.1">
    <property type="nucleotide sequence ID" value="NC_010644.1"/>
</dbReference>
<sequence length="335" mass="35809">MKNKITLAHGAGAEVSRGFIKKTLLKYFKSKSLAELSDSAKIKINSKDILFTTDSYVVNPVFFPGGNIGDLAVCGTVNDISVSGGDIKYISLGLIIEEGLDLKELEQILKAVALRAKEAGVEIVTGDTKVVERGGADKIFINTSGIGQAIADATVKARNIKKGDKIIVSGNLAEHGISVMNERHKLGLKGLKSDVAPLNKITKALFLKFDKDIHMTRDLTRGGLAGALKEIAEQAKKDIELEESRVPLSKAVKGAVSILGVDPLQTANEGKFVCIADAKKAESVLKLLKTFAYGKDAKICGTVLKTRKGRVYIKTPLGASRALAEHEGSNLPRIC</sequence>
<dbReference type="KEGG" id="emi:Emin_0390"/>
<dbReference type="InterPro" id="IPR036676">
    <property type="entry name" value="PurM-like_C_sf"/>
</dbReference>
<evidence type="ECO:0000259" key="2">
    <source>
        <dbReference type="Pfam" id="PF00586"/>
    </source>
</evidence>
<comment type="similarity">
    <text evidence="1">Belongs to the HypE family.</text>
</comment>
<protein>
    <submittedName>
        <fullName evidence="4">(NiFe) hydrogenase maturation protein</fullName>
    </submittedName>
</protein>
<keyword evidence="5" id="KW-1185">Reference proteome</keyword>
<dbReference type="SUPFAM" id="SSF56042">
    <property type="entry name" value="PurM C-terminal domain-like"/>
    <property type="match status" value="1"/>
</dbReference>
<proteinExistence type="inferred from homology"/>
<dbReference type="Gene3D" id="3.30.1330.10">
    <property type="entry name" value="PurM-like, N-terminal domain"/>
    <property type="match status" value="1"/>
</dbReference>
<reference evidence="4 5" key="1">
    <citation type="journal article" date="2009" name="Appl. Environ. Microbiol.">
        <title>Genomic analysis of 'Elusimicrobium minutum,' the first cultivated representative of the phylum 'Elusimicrobia' (formerly termite group 1).</title>
        <authorList>
            <person name="Herlemann D.P.R."/>
            <person name="Geissinger O."/>
            <person name="Ikeda-Ohtsubo W."/>
            <person name="Kunin V."/>
            <person name="Sun H."/>
            <person name="Lapidus A."/>
            <person name="Hugenholtz P."/>
            <person name="Brune A."/>
        </authorList>
    </citation>
    <scope>NUCLEOTIDE SEQUENCE [LARGE SCALE GENOMIC DNA]</scope>
    <source>
        <strain evidence="4 5">Pei191</strain>
    </source>
</reference>
<dbReference type="InterPro" id="IPR036921">
    <property type="entry name" value="PurM-like_N_sf"/>
</dbReference>